<proteinExistence type="predicted"/>
<dbReference type="CDD" id="cd00167">
    <property type="entry name" value="SANT"/>
    <property type="match status" value="1"/>
</dbReference>
<accession>A0A2I0A2H0</accession>
<evidence type="ECO:0000256" key="1">
    <source>
        <dbReference type="SAM" id="MobiDB-lite"/>
    </source>
</evidence>
<dbReference type="AlphaFoldDB" id="A0A2I0A2H0"/>
<evidence type="ECO:0000313" key="3">
    <source>
        <dbReference type="Proteomes" id="UP000236161"/>
    </source>
</evidence>
<feature type="region of interest" description="Disordered" evidence="1">
    <location>
        <begin position="377"/>
        <end position="413"/>
    </location>
</feature>
<dbReference type="PANTHER" id="PTHR46872">
    <property type="entry name" value="DNA BINDING PROTEIN"/>
    <property type="match status" value="1"/>
</dbReference>
<dbReference type="OrthoDB" id="1908944at2759"/>
<feature type="compositionally biased region" description="Acidic residues" evidence="1">
    <location>
        <begin position="384"/>
        <end position="410"/>
    </location>
</feature>
<dbReference type="EMBL" id="KZ452037">
    <property type="protein sequence ID" value="PKA49752.1"/>
    <property type="molecule type" value="Genomic_DNA"/>
</dbReference>
<protein>
    <submittedName>
        <fullName evidence="2">AT-rich interactive domain-containing protein 2</fullName>
    </submittedName>
</protein>
<organism evidence="2 3">
    <name type="scientific">Apostasia shenzhenica</name>
    <dbReference type="NCBI Taxonomy" id="1088818"/>
    <lineage>
        <taxon>Eukaryota</taxon>
        <taxon>Viridiplantae</taxon>
        <taxon>Streptophyta</taxon>
        <taxon>Embryophyta</taxon>
        <taxon>Tracheophyta</taxon>
        <taxon>Spermatophyta</taxon>
        <taxon>Magnoliopsida</taxon>
        <taxon>Liliopsida</taxon>
        <taxon>Asparagales</taxon>
        <taxon>Orchidaceae</taxon>
        <taxon>Apostasioideae</taxon>
        <taxon>Apostasia</taxon>
    </lineage>
</organism>
<sequence length="581" mass="65308">MYNKQPCASGDSYQLACDCVRPLECADREMEDFHDKQDVGVEFKGNHVPLVVGVMESMKRTAYEAASFPSSGSTASVLEISLNTSRATETTSGTQMSDTGKRPYSYVDVEAVNKRARQFDQAQKLDQFFGVSRVSNNCDEKTYSEEPEGGRVVDCLDDNDKGLAVGILTCNSNDMNMSLVQPVDVRQTIGLDLIEDLYSPFLEQSQRRHVSIGPDHQADIPDCMLCDSKKLIYKAQSYGTSPADFEIDESSKWLGTCVMPMEARSCSLKINCDCKDKGSIRCVRQHVSEARENLNRELGQEKFMQLGFCEMGEVVAQRWTEEEKNLFNEAVFSNPSSLGRNFWTVLSLVFPDREFKELVSYYFNVFMLRKRADQNRFDPLNVDSDNDEWQESSDEEFAASEEDEEEEDSAVESPVGEYFPIRDNSAEEVDVLEDVDDEEEHEDHLIGTEEDEEFCCGFSGCRRYELLVPTVEGADDVHDAQDDSCTSYEDHQNGSSLCHGHADDVHGPAHLVEGELEDCHATCRNDVFIGTTEDDYMNGHLGSKPWEFNLIGSTDKGIEFLPTCNVIEEVLGKGFGKRNAE</sequence>
<dbReference type="Proteomes" id="UP000236161">
    <property type="component" value="Unassembled WGS sequence"/>
</dbReference>
<name>A0A2I0A2H0_9ASPA</name>
<gene>
    <name evidence="2" type="primary">ARID2</name>
    <name evidence="2" type="ORF">AXF42_Ash004293</name>
</gene>
<dbReference type="InterPro" id="IPR001005">
    <property type="entry name" value="SANT/Myb"/>
</dbReference>
<keyword evidence="3" id="KW-1185">Reference proteome</keyword>
<dbReference type="PANTHER" id="PTHR46872:SF10">
    <property type="entry name" value="MYB-LIKE DOMAIN-CONTAINING PROTEIN"/>
    <property type="match status" value="1"/>
</dbReference>
<reference evidence="2 3" key="1">
    <citation type="journal article" date="2017" name="Nature">
        <title>The Apostasia genome and the evolution of orchids.</title>
        <authorList>
            <person name="Zhang G.Q."/>
            <person name="Liu K.W."/>
            <person name="Li Z."/>
            <person name="Lohaus R."/>
            <person name="Hsiao Y.Y."/>
            <person name="Niu S.C."/>
            <person name="Wang J.Y."/>
            <person name="Lin Y.C."/>
            <person name="Xu Q."/>
            <person name="Chen L.J."/>
            <person name="Yoshida K."/>
            <person name="Fujiwara S."/>
            <person name="Wang Z.W."/>
            <person name="Zhang Y.Q."/>
            <person name="Mitsuda N."/>
            <person name="Wang M."/>
            <person name="Liu G.H."/>
            <person name="Pecoraro L."/>
            <person name="Huang H.X."/>
            <person name="Xiao X.J."/>
            <person name="Lin M."/>
            <person name="Wu X.Y."/>
            <person name="Wu W.L."/>
            <person name="Chen Y.Y."/>
            <person name="Chang S.B."/>
            <person name="Sakamoto S."/>
            <person name="Ohme-Takagi M."/>
            <person name="Yagi M."/>
            <person name="Zeng S.J."/>
            <person name="Shen C.Y."/>
            <person name="Yeh C.M."/>
            <person name="Luo Y.B."/>
            <person name="Tsai W.C."/>
            <person name="Van de Peer Y."/>
            <person name="Liu Z.J."/>
        </authorList>
    </citation>
    <scope>NUCLEOTIDE SEQUENCE [LARGE SCALE GENOMIC DNA]</scope>
    <source>
        <strain evidence="3">cv. Shenzhen</strain>
        <tissue evidence="2">Stem</tissue>
    </source>
</reference>
<dbReference type="STRING" id="1088818.A0A2I0A2H0"/>
<evidence type="ECO:0000313" key="2">
    <source>
        <dbReference type="EMBL" id="PKA49752.1"/>
    </source>
</evidence>